<dbReference type="SUPFAM" id="SSF101874">
    <property type="entry name" value="YceI-like"/>
    <property type="match status" value="1"/>
</dbReference>
<dbReference type="PROSITE" id="PS51257">
    <property type="entry name" value="PROKAR_LIPOPROTEIN"/>
    <property type="match status" value="1"/>
</dbReference>
<protein>
    <submittedName>
        <fullName evidence="2">Polyisoprenoid-binding protein YceI</fullName>
    </submittedName>
</protein>
<dbReference type="SMART" id="SM00867">
    <property type="entry name" value="YceI"/>
    <property type="match status" value="1"/>
</dbReference>
<dbReference type="RefSeq" id="WP_091410490.1">
    <property type="nucleotide sequence ID" value="NZ_FOAB01000006.1"/>
</dbReference>
<gene>
    <name evidence="2" type="ORF">SAMN04487910_3292</name>
</gene>
<feature type="domain" description="Lipid/polyisoprenoid-binding YceI-like" evidence="1">
    <location>
        <begin position="46"/>
        <end position="221"/>
    </location>
</feature>
<evidence type="ECO:0000313" key="2">
    <source>
        <dbReference type="EMBL" id="SEL79999.1"/>
    </source>
</evidence>
<dbReference type="PANTHER" id="PTHR34406">
    <property type="entry name" value="PROTEIN YCEI"/>
    <property type="match status" value="1"/>
</dbReference>
<keyword evidence="3" id="KW-1185">Reference proteome</keyword>
<dbReference type="PANTHER" id="PTHR34406:SF1">
    <property type="entry name" value="PROTEIN YCEI"/>
    <property type="match status" value="1"/>
</dbReference>
<dbReference type="Proteomes" id="UP000198521">
    <property type="component" value="Unassembled WGS sequence"/>
</dbReference>
<evidence type="ECO:0000313" key="3">
    <source>
        <dbReference type="Proteomes" id="UP000198521"/>
    </source>
</evidence>
<organism evidence="2 3">
    <name type="scientific">Aquimarina amphilecti</name>
    <dbReference type="NCBI Taxonomy" id="1038014"/>
    <lineage>
        <taxon>Bacteria</taxon>
        <taxon>Pseudomonadati</taxon>
        <taxon>Bacteroidota</taxon>
        <taxon>Flavobacteriia</taxon>
        <taxon>Flavobacteriales</taxon>
        <taxon>Flavobacteriaceae</taxon>
        <taxon>Aquimarina</taxon>
    </lineage>
</organism>
<proteinExistence type="predicted"/>
<sequence>MKTKLINLFAITAIIVAATSCKGEKKNETEATAAEEVVEAPAEAITFIVDNAASTIDWVGKKPTENHTGTINIAKGKVKTQDGKIQSGSFVIDMTSINVTDLEGDQKAGLEGHLKGEGEGKEDHFFNVAQFPNASFEVTSISEKEGKTMIEGNLTIKGIKKNISFPASTSVEGNTMTLNSEVFTINRTDWGVNYGSKSVFENLGDKFILDDIELKVSLKANKA</sequence>
<dbReference type="InterPro" id="IPR036761">
    <property type="entry name" value="TTHA0802/YceI-like_sf"/>
</dbReference>
<dbReference type="EMBL" id="FOAB01000006">
    <property type="protein sequence ID" value="SEL79999.1"/>
    <property type="molecule type" value="Genomic_DNA"/>
</dbReference>
<dbReference type="Pfam" id="PF04264">
    <property type="entry name" value="YceI"/>
    <property type="match status" value="1"/>
</dbReference>
<accession>A0A1H7T659</accession>
<name>A0A1H7T659_AQUAM</name>
<dbReference type="STRING" id="1038014.SAMN04487910_3292"/>
<dbReference type="InterPro" id="IPR007372">
    <property type="entry name" value="Lipid/polyisoprenoid-bd_YceI"/>
</dbReference>
<evidence type="ECO:0000259" key="1">
    <source>
        <dbReference type="SMART" id="SM00867"/>
    </source>
</evidence>
<dbReference type="AlphaFoldDB" id="A0A1H7T659"/>
<dbReference type="Gene3D" id="2.40.128.110">
    <property type="entry name" value="Lipid/polyisoprenoid-binding, YceI-like"/>
    <property type="match status" value="1"/>
</dbReference>
<reference evidence="2 3" key="1">
    <citation type="submission" date="2016-10" db="EMBL/GenBank/DDBJ databases">
        <authorList>
            <person name="de Groot N.N."/>
        </authorList>
    </citation>
    <scope>NUCLEOTIDE SEQUENCE [LARGE SCALE GENOMIC DNA]</scope>
    <source>
        <strain evidence="2 3">DSM 25232</strain>
    </source>
</reference>
<dbReference type="OrthoDB" id="951410at2"/>